<keyword evidence="3" id="KW-1185">Reference proteome</keyword>
<evidence type="ECO:0000256" key="1">
    <source>
        <dbReference type="SAM" id="Phobius"/>
    </source>
</evidence>
<gene>
    <name evidence="2" type="ORF">H8S20_00025</name>
</gene>
<feature type="transmembrane region" description="Helical" evidence="1">
    <location>
        <begin position="38"/>
        <end position="56"/>
    </location>
</feature>
<dbReference type="EMBL" id="JACOOO010000001">
    <property type="protein sequence ID" value="MBC5627270.1"/>
    <property type="molecule type" value="Genomic_DNA"/>
</dbReference>
<dbReference type="RefSeq" id="WP_186858990.1">
    <property type="nucleotide sequence ID" value="NZ_JACOOO010000001.1"/>
</dbReference>
<evidence type="ECO:0000313" key="3">
    <source>
        <dbReference type="Proteomes" id="UP000596929"/>
    </source>
</evidence>
<sequence length="228" mass="26657">METIIIALIFSVPGIIVNRVLFRIFPKSIETKSEYEKTITAIIDSIFVLVINMVILNLFLKKNILTFNILLDKLSYIIFFMKYVILTLCSCIIVSLIKKFIFNPIVLLVINKYKESKDGIKENEWPSAWESIFENSKISKNDMYITLEKNGQIITSGMLATYAPPNQERRDILLKDTQGFKLYLDNDKNLPKEKKLLDIIECEYYDFNNDLLIKVYDNKKLVKYLNEP</sequence>
<keyword evidence="1" id="KW-0812">Transmembrane</keyword>
<keyword evidence="1" id="KW-1133">Transmembrane helix</keyword>
<protein>
    <submittedName>
        <fullName evidence="2">Uncharacterized protein</fullName>
    </submittedName>
</protein>
<evidence type="ECO:0000313" key="2">
    <source>
        <dbReference type="EMBL" id="MBC5627270.1"/>
    </source>
</evidence>
<comment type="caution">
    <text evidence="2">The sequence shown here is derived from an EMBL/GenBank/DDBJ whole genome shotgun (WGS) entry which is preliminary data.</text>
</comment>
<organism evidence="2 3">
    <name type="scientific">Clostridium hominis</name>
    <dbReference type="NCBI Taxonomy" id="2763036"/>
    <lineage>
        <taxon>Bacteria</taxon>
        <taxon>Bacillati</taxon>
        <taxon>Bacillota</taxon>
        <taxon>Clostridia</taxon>
        <taxon>Eubacteriales</taxon>
        <taxon>Clostridiaceae</taxon>
        <taxon>Clostridium</taxon>
    </lineage>
</organism>
<feature type="transmembrane region" description="Helical" evidence="1">
    <location>
        <begin position="6"/>
        <end position="26"/>
    </location>
</feature>
<feature type="transmembrane region" description="Helical" evidence="1">
    <location>
        <begin position="76"/>
        <end position="97"/>
    </location>
</feature>
<keyword evidence="1" id="KW-0472">Membrane</keyword>
<name>A0ABR7D7E1_9CLOT</name>
<proteinExistence type="predicted"/>
<accession>A0ABR7D7E1</accession>
<dbReference type="Proteomes" id="UP000596929">
    <property type="component" value="Unassembled WGS sequence"/>
</dbReference>
<reference evidence="2 3" key="1">
    <citation type="submission" date="2020-08" db="EMBL/GenBank/DDBJ databases">
        <title>Genome public.</title>
        <authorList>
            <person name="Liu C."/>
            <person name="Sun Q."/>
        </authorList>
    </citation>
    <scope>NUCLEOTIDE SEQUENCE [LARGE SCALE GENOMIC DNA]</scope>
    <source>
        <strain evidence="2 3">NSJ-6</strain>
    </source>
</reference>